<feature type="chain" id="PRO_5026293651" description="GH64 domain-containing protein" evidence="1">
    <location>
        <begin position="22"/>
        <end position="429"/>
    </location>
</feature>
<dbReference type="Proteomes" id="UP000503462">
    <property type="component" value="Chromosome 1"/>
</dbReference>
<dbReference type="Gene3D" id="2.60.110.10">
    <property type="entry name" value="Thaumatin"/>
    <property type="match status" value="1"/>
</dbReference>
<dbReference type="Pfam" id="PF16483">
    <property type="entry name" value="Glyco_hydro_64"/>
    <property type="match status" value="1"/>
</dbReference>
<dbReference type="AlphaFoldDB" id="A0A6H0XM63"/>
<sequence>MLRWNPLVWTTALLALTQVSGRVIPTISSSTSTPSIDSSAAALNSVVPGELPRAAASSSITPGNLPLAFVNNFAGGAINAYLTGQDDQGKVVFVKKDGTFFRPSTFGDVTEDVSIPLGAQGSTTQLKTPGYIQSGRIWFAQGTLKFAMDGANLVQPSPLNPKDASAGTNWGFVEFTYSAASGVYANLSFVDFLGLILGIGLQNTDGSQQTAKGLQPDSVSAICGLLKTQGSKDGQPWGSLCANDGNGKPLRILSPGNYISINKDAYSTYWKSYVDQVWQKYTSQPLKIVTQAAAGTVACKVQGDQLTCPGAARGYAKPNAMDIFGCNTGPFGKQAADNPVNLAVTSRLCAAFDRSTLLLDGGDTQPGSTAYYNVDPTNYYSKFVHQHEVDGRGYAFAYDDVTPTGGEDKSGVLTNPHPQLLTVYVGGAK</sequence>
<protein>
    <recommendedName>
        <fullName evidence="2">GH64 domain-containing protein</fullName>
    </recommendedName>
</protein>
<dbReference type="EMBL" id="CP051139">
    <property type="protein sequence ID" value="QIW95795.1"/>
    <property type="molecule type" value="Genomic_DNA"/>
</dbReference>
<evidence type="ECO:0000256" key="1">
    <source>
        <dbReference type="SAM" id="SignalP"/>
    </source>
</evidence>
<evidence type="ECO:0000313" key="3">
    <source>
        <dbReference type="EMBL" id="QIW95795.1"/>
    </source>
</evidence>
<dbReference type="PANTHER" id="PTHR38165:SF1">
    <property type="entry name" value="GLUCANASE B"/>
    <property type="match status" value="1"/>
</dbReference>
<proteinExistence type="predicted"/>
<reference evidence="3 4" key="1">
    <citation type="journal article" date="2016" name="Sci. Rep.">
        <title>Peltaster fructicola genome reveals evolution from an invasive phytopathogen to an ectophytic parasite.</title>
        <authorList>
            <person name="Xu C."/>
            <person name="Chen H."/>
            <person name="Gleason M.L."/>
            <person name="Xu J.R."/>
            <person name="Liu H."/>
            <person name="Zhang R."/>
            <person name="Sun G."/>
        </authorList>
    </citation>
    <scope>NUCLEOTIDE SEQUENCE [LARGE SCALE GENOMIC DNA]</scope>
    <source>
        <strain evidence="3 4">LNHT1506</strain>
    </source>
</reference>
<dbReference type="Gene3D" id="3.30.920.50">
    <property type="entry name" value="Beta-1,3-glucanase, C-terminal domain"/>
    <property type="match status" value="1"/>
</dbReference>
<dbReference type="OrthoDB" id="10058186at2759"/>
<evidence type="ECO:0000259" key="2">
    <source>
        <dbReference type="PROSITE" id="PS52006"/>
    </source>
</evidence>
<keyword evidence="4" id="KW-1185">Reference proteome</keyword>
<evidence type="ECO:0000313" key="4">
    <source>
        <dbReference type="Proteomes" id="UP000503462"/>
    </source>
</evidence>
<dbReference type="InterPro" id="IPR032477">
    <property type="entry name" value="Glyco_hydro_64"/>
</dbReference>
<keyword evidence="1" id="KW-0732">Signal</keyword>
<dbReference type="InterPro" id="IPR037398">
    <property type="entry name" value="Glyco_hydro_64_fam"/>
</dbReference>
<gene>
    <name evidence="3" type="ORF">AMS68_001313</name>
</gene>
<organism evidence="3 4">
    <name type="scientific">Peltaster fructicola</name>
    <dbReference type="NCBI Taxonomy" id="286661"/>
    <lineage>
        <taxon>Eukaryota</taxon>
        <taxon>Fungi</taxon>
        <taxon>Dikarya</taxon>
        <taxon>Ascomycota</taxon>
        <taxon>Pezizomycotina</taxon>
        <taxon>Dothideomycetes</taxon>
        <taxon>Dothideomycetes incertae sedis</taxon>
        <taxon>Peltaster</taxon>
    </lineage>
</organism>
<feature type="signal peptide" evidence="1">
    <location>
        <begin position="1"/>
        <end position="21"/>
    </location>
</feature>
<dbReference type="InterPro" id="IPR042517">
    <property type="entry name" value="Glyco_hydro_64_N_2"/>
</dbReference>
<dbReference type="InterPro" id="IPR037176">
    <property type="entry name" value="Osmotin/thaumatin-like_sf"/>
</dbReference>
<feature type="domain" description="GH64" evidence="2">
    <location>
        <begin position="62"/>
        <end position="412"/>
    </location>
</feature>
<dbReference type="PROSITE" id="PS52006">
    <property type="entry name" value="GH64"/>
    <property type="match status" value="1"/>
</dbReference>
<accession>A0A6H0XM63</accession>
<dbReference type="PANTHER" id="PTHR38165">
    <property type="match status" value="1"/>
</dbReference>
<name>A0A6H0XM63_9PEZI</name>